<reference evidence="3" key="2">
    <citation type="submission" date="2020-05" db="EMBL/GenBank/DDBJ databases">
        <authorList>
            <person name="Kim H.-S."/>
            <person name="Proctor R.H."/>
            <person name="Brown D.W."/>
        </authorList>
    </citation>
    <scope>NUCLEOTIDE SEQUENCE</scope>
    <source>
        <strain evidence="3">NRRL 20472</strain>
    </source>
</reference>
<protein>
    <submittedName>
        <fullName evidence="3">Uncharacterized protein</fullName>
    </submittedName>
</protein>
<organism evidence="3 4">
    <name type="scientific">Fusarium sarcochroum</name>
    <dbReference type="NCBI Taxonomy" id="1208366"/>
    <lineage>
        <taxon>Eukaryota</taxon>
        <taxon>Fungi</taxon>
        <taxon>Dikarya</taxon>
        <taxon>Ascomycota</taxon>
        <taxon>Pezizomycotina</taxon>
        <taxon>Sordariomycetes</taxon>
        <taxon>Hypocreomycetidae</taxon>
        <taxon>Hypocreales</taxon>
        <taxon>Nectriaceae</taxon>
        <taxon>Fusarium</taxon>
        <taxon>Fusarium lateritium species complex</taxon>
    </lineage>
</organism>
<dbReference type="OrthoDB" id="5357734at2759"/>
<reference evidence="3" key="1">
    <citation type="journal article" date="2020" name="BMC Genomics">
        <title>Correction to: Identification and distribution of gene clusters required for synthesis of sphingolipid metabolism inhibitors in diverse species of the filamentous fungus Fusarium.</title>
        <authorList>
            <person name="Kim H.S."/>
            <person name="Lohmar J.M."/>
            <person name="Busman M."/>
            <person name="Brown D.W."/>
            <person name="Naumann T.A."/>
            <person name="Divon H.H."/>
            <person name="Lysoe E."/>
            <person name="Uhlig S."/>
            <person name="Proctor R.H."/>
        </authorList>
    </citation>
    <scope>NUCLEOTIDE SEQUENCE</scope>
    <source>
        <strain evidence="3">NRRL 20472</strain>
    </source>
</reference>
<sequence length="528" mass="57847">MPPNMASSILERETEAETHSHEADDVESHVLPQYLLVRFKTKMNFSWARNPVMPDPSPLFFSAHGSQESCATYPCGGLWGLWWLQILSGGTLMDSNRNWEHGSSAFKAVAQLRSSSKVSLASIIMPTLLIDGPLLQRAVDLTPSTKIESNVLEAALSPYESTQSTGHHMTHAPVVSTVSLQFSQVVKSYTDRSPMRLSCCGCEGICLGYLIAAGVDIDCATRKKAYDLSYDALKPGDGLAIGSKELDFRGTRFPGFINLTTMYNPESTEKGEMTITKCALHLARARYPVRITDRTVTLLTFDMSANRTVAMHSPPNEWAGLGIWPSFIDSIAYAAQDPYASEVVVYHSGVFAIQGSGPLRYMFYNSDRPSLGTFNMTWSDPTLSVIEAIREITFHTALGASNDTYFQSVEGIQQREFTIYVIRGGFLGGALAVILVGVITVGWLFQGFWKIGRQISMSPVEIAAVFQSPVTVDADSNAEVEKLVQEIGNRLIKYGVPHSAGGILSGDMTDEKLAIASPSLVSFPRREH</sequence>
<feature type="transmembrane region" description="Helical" evidence="2">
    <location>
        <begin position="420"/>
        <end position="445"/>
    </location>
</feature>
<dbReference type="AlphaFoldDB" id="A0A8H4WXP0"/>
<feature type="region of interest" description="Disordered" evidence="1">
    <location>
        <begin position="1"/>
        <end position="23"/>
    </location>
</feature>
<comment type="caution">
    <text evidence="3">The sequence shown here is derived from an EMBL/GenBank/DDBJ whole genome shotgun (WGS) entry which is preliminary data.</text>
</comment>
<keyword evidence="2" id="KW-1133">Transmembrane helix</keyword>
<evidence type="ECO:0000256" key="1">
    <source>
        <dbReference type="SAM" id="MobiDB-lite"/>
    </source>
</evidence>
<feature type="compositionally biased region" description="Basic and acidic residues" evidence="1">
    <location>
        <begin position="10"/>
        <end position="23"/>
    </location>
</feature>
<keyword evidence="2" id="KW-0472">Membrane</keyword>
<evidence type="ECO:0000256" key="2">
    <source>
        <dbReference type="SAM" id="Phobius"/>
    </source>
</evidence>
<evidence type="ECO:0000313" key="3">
    <source>
        <dbReference type="EMBL" id="KAF4954257.1"/>
    </source>
</evidence>
<dbReference type="EMBL" id="JABEXW010000819">
    <property type="protein sequence ID" value="KAF4954257.1"/>
    <property type="molecule type" value="Genomic_DNA"/>
</dbReference>
<accession>A0A8H4WXP0</accession>
<keyword evidence="2" id="KW-0812">Transmembrane</keyword>
<gene>
    <name evidence="3" type="ORF">FSARC_12194</name>
</gene>
<proteinExistence type="predicted"/>
<evidence type="ECO:0000313" key="4">
    <source>
        <dbReference type="Proteomes" id="UP000622797"/>
    </source>
</evidence>
<dbReference type="PANTHER" id="PTHR37576:SF2">
    <property type="entry name" value="DEFECT AT LOW TEMPERATURE PROTEIN 1"/>
    <property type="match status" value="1"/>
</dbReference>
<dbReference type="Proteomes" id="UP000622797">
    <property type="component" value="Unassembled WGS sequence"/>
</dbReference>
<name>A0A8H4WXP0_9HYPO</name>
<keyword evidence="4" id="KW-1185">Reference proteome</keyword>
<dbReference type="PANTHER" id="PTHR37576">
    <property type="entry name" value="DEFECT AT LOW TEMPERATURE PROTEIN 1"/>
    <property type="match status" value="1"/>
</dbReference>